<dbReference type="GO" id="GO:0006351">
    <property type="term" value="P:DNA-templated transcription"/>
    <property type="evidence" value="ECO:0007669"/>
    <property type="project" value="InterPro"/>
</dbReference>
<dbReference type="InterPro" id="IPR001138">
    <property type="entry name" value="Zn2Cys6_DnaBD"/>
</dbReference>
<feature type="compositionally biased region" description="Polar residues" evidence="3">
    <location>
        <begin position="1"/>
        <end position="14"/>
    </location>
</feature>
<dbReference type="SMART" id="SM00906">
    <property type="entry name" value="Fungal_trans"/>
    <property type="match status" value="1"/>
</dbReference>
<feature type="region of interest" description="Disordered" evidence="3">
    <location>
        <begin position="145"/>
        <end position="192"/>
    </location>
</feature>
<dbReference type="GO" id="GO:0008270">
    <property type="term" value="F:zinc ion binding"/>
    <property type="evidence" value="ECO:0007669"/>
    <property type="project" value="InterPro"/>
</dbReference>
<organism evidence="5 6">
    <name type="scientific">Corynespora cassiicola Philippines</name>
    <dbReference type="NCBI Taxonomy" id="1448308"/>
    <lineage>
        <taxon>Eukaryota</taxon>
        <taxon>Fungi</taxon>
        <taxon>Dikarya</taxon>
        <taxon>Ascomycota</taxon>
        <taxon>Pezizomycotina</taxon>
        <taxon>Dothideomycetes</taxon>
        <taxon>Pleosporomycetidae</taxon>
        <taxon>Pleosporales</taxon>
        <taxon>Corynesporascaceae</taxon>
        <taxon>Corynespora</taxon>
    </lineage>
</organism>
<evidence type="ECO:0000313" key="6">
    <source>
        <dbReference type="Proteomes" id="UP000240883"/>
    </source>
</evidence>
<dbReference type="InterPro" id="IPR036864">
    <property type="entry name" value="Zn2-C6_fun-type_DNA-bd_sf"/>
</dbReference>
<accession>A0A2T2P4F3</accession>
<evidence type="ECO:0000256" key="2">
    <source>
        <dbReference type="ARBA" id="ARBA00023242"/>
    </source>
</evidence>
<dbReference type="PANTHER" id="PTHR47654">
    <property type="entry name" value="ZN(II)2CYS6 TRANSCRIPTION FACTOR (EUROFUNG)-RELATED"/>
    <property type="match status" value="1"/>
</dbReference>
<dbReference type="EMBL" id="KZ678130">
    <property type="protein sequence ID" value="PSN72565.1"/>
    <property type="molecule type" value="Genomic_DNA"/>
</dbReference>
<dbReference type="GO" id="GO:0000981">
    <property type="term" value="F:DNA-binding transcription factor activity, RNA polymerase II-specific"/>
    <property type="evidence" value="ECO:0007669"/>
    <property type="project" value="InterPro"/>
</dbReference>
<name>A0A2T2P4F3_CORCC</name>
<feature type="domain" description="Xylanolytic transcriptional activator regulatory" evidence="4">
    <location>
        <begin position="435"/>
        <end position="508"/>
    </location>
</feature>
<reference evidence="5 6" key="1">
    <citation type="journal article" date="2018" name="Front. Microbiol.">
        <title>Genome-Wide Analysis of Corynespora cassiicola Leaf Fall Disease Putative Effectors.</title>
        <authorList>
            <person name="Lopez D."/>
            <person name="Ribeiro S."/>
            <person name="Label P."/>
            <person name="Fumanal B."/>
            <person name="Venisse J.S."/>
            <person name="Kohler A."/>
            <person name="de Oliveira R.R."/>
            <person name="Labutti K."/>
            <person name="Lipzen A."/>
            <person name="Lail K."/>
            <person name="Bauer D."/>
            <person name="Ohm R.A."/>
            <person name="Barry K.W."/>
            <person name="Spatafora J."/>
            <person name="Grigoriev I.V."/>
            <person name="Martin F.M."/>
            <person name="Pujade-Renaud V."/>
        </authorList>
    </citation>
    <scope>NUCLEOTIDE SEQUENCE [LARGE SCALE GENOMIC DNA]</scope>
    <source>
        <strain evidence="5 6">Philippines</strain>
    </source>
</reference>
<feature type="region of interest" description="Disordered" evidence="3">
    <location>
        <begin position="231"/>
        <end position="257"/>
    </location>
</feature>
<dbReference type="OrthoDB" id="5296287at2759"/>
<proteinExistence type="predicted"/>
<dbReference type="InterPro" id="IPR053230">
    <property type="entry name" value="Trans_reg_galc"/>
</dbReference>
<dbReference type="CDD" id="cd12148">
    <property type="entry name" value="fungal_TF_MHR"/>
    <property type="match status" value="1"/>
</dbReference>
<sequence>MQYTPSAAGSSSQPKIAIPRLERREPDKSLEDSKKHRASKALPEKEYVCSTRITGLSPLRTAGYFADRRQRLLGSELIRSNTEVKCSGDIPICITCRVNNTECVYDPSRRDRLREATNQKQNLVSLLRELSLHVDDDYKRRIKNALEDADIEEPTSPIPESRGKRQRRDSQPGHGHERSQSTDQEAHVSASVGSNEDLDVVGEDLLRSQEASSTGFLGQNSEVHWLQSLERQMNSSESEPARLPYGPPGAGDTAKEERTNAYHERQRLSPHKNSPYIADFSFYLDNEDLDLDIMVDPFELPTAETAERLFDCYVKAVHSPFPILHNSFHHQFRQFYDAIKKNKPYQVSDKWKALLNLVFAIGAKHSHLVRANWQGDDRDHIIYASRAIRLLRLKDFGIIMAAPDLTLIQGSHGNRSCATGLLCFYYLATGRVNRAWIVIGISLRFAVSIGLHLRNEDPNASVNRKEDMVRTWWALRSVECILGAIEGRPCIISEEDTTARLPGNNTRSPNIFGSDTDAQSRYSTFRRHSSTNTTSSTISSVASIEAGSSFLVAHIKIGLITQKVLKSVYSARTAVESWGNLQKEISNLLRELEGWAQESQIYSATPPDIGGNSDSLRERMLLRMYHSSTKMLITRPCLCRIERRIPDQSRNSANFNDKTAGACIEAAKDLAQLLPDEPNPRYIYELGPWWSMTHNIVQALAVFLLEICYSQPHLSSRQSSIAPQAKKLLLWLKSMTEDPVSQRAYQLIMSMLQKSKVGIYLDMTELGHDASPETRGNEVHSYAKVNEVAKSCYWNGQNAGLNLQTVEFQPAHPQAMPNMASPGENIQGPYAYLHNNHNSHFSQSPAIYNNPFMTPLDQYNPWSANNMDTGELYPQQNSEYRL</sequence>
<protein>
    <recommendedName>
        <fullName evidence="4">Xylanolytic transcriptional activator regulatory domain-containing protein</fullName>
    </recommendedName>
</protein>
<dbReference type="Proteomes" id="UP000240883">
    <property type="component" value="Unassembled WGS sequence"/>
</dbReference>
<keyword evidence="6" id="KW-1185">Reference proteome</keyword>
<keyword evidence="1" id="KW-0479">Metal-binding</keyword>
<feature type="compositionally biased region" description="Basic and acidic residues" evidence="3">
    <location>
        <begin position="168"/>
        <end position="186"/>
    </location>
</feature>
<dbReference type="CDD" id="cd00067">
    <property type="entry name" value="GAL4"/>
    <property type="match status" value="1"/>
</dbReference>
<evidence type="ECO:0000259" key="4">
    <source>
        <dbReference type="SMART" id="SM00906"/>
    </source>
</evidence>
<evidence type="ECO:0000313" key="5">
    <source>
        <dbReference type="EMBL" id="PSN72565.1"/>
    </source>
</evidence>
<dbReference type="Gene3D" id="4.10.240.10">
    <property type="entry name" value="Zn(2)-C6 fungal-type DNA-binding domain"/>
    <property type="match status" value="1"/>
</dbReference>
<dbReference type="Pfam" id="PF00172">
    <property type="entry name" value="Zn_clus"/>
    <property type="match status" value="1"/>
</dbReference>
<dbReference type="AlphaFoldDB" id="A0A2T2P4F3"/>
<dbReference type="PANTHER" id="PTHR47654:SF5">
    <property type="entry name" value="TRANSCRIPTION FACTOR DOMAIN-CONTAINING PROTEIN"/>
    <property type="match status" value="1"/>
</dbReference>
<dbReference type="GO" id="GO:0003677">
    <property type="term" value="F:DNA binding"/>
    <property type="evidence" value="ECO:0007669"/>
    <property type="project" value="InterPro"/>
</dbReference>
<dbReference type="Pfam" id="PF04082">
    <property type="entry name" value="Fungal_trans"/>
    <property type="match status" value="1"/>
</dbReference>
<evidence type="ECO:0000256" key="1">
    <source>
        <dbReference type="ARBA" id="ARBA00022723"/>
    </source>
</evidence>
<feature type="compositionally biased region" description="Basic and acidic residues" evidence="3">
    <location>
        <begin position="20"/>
        <end position="34"/>
    </location>
</feature>
<keyword evidence="2" id="KW-0539">Nucleus</keyword>
<gene>
    <name evidence="5" type="ORF">BS50DRAFT_658531</name>
</gene>
<evidence type="ECO:0000256" key="3">
    <source>
        <dbReference type="SAM" id="MobiDB-lite"/>
    </source>
</evidence>
<feature type="region of interest" description="Disordered" evidence="3">
    <location>
        <begin position="1"/>
        <end position="41"/>
    </location>
</feature>
<dbReference type="InterPro" id="IPR007219">
    <property type="entry name" value="XnlR_reg_dom"/>
</dbReference>